<comment type="caution">
    <text evidence="3">The sequence shown here is derived from an EMBL/GenBank/DDBJ whole genome shotgun (WGS) entry which is preliminary data.</text>
</comment>
<feature type="domain" description="Glycosyltransferase subfamily 4-like N-terminal" evidence="2">
    <location>
        <begin position="32"/>
        <end position="144"/>
    </location>
</feature>
<keyword evidence="3" id="KW-0808">Transferase</keyword>
<dbReference type="InterPro" id="IPR050194">
    <property type="entry name" value="Glycosyltransferase_grp1"/>
</dbReference>
<evidence type="ECO:0000313" key="3">
    <source>
        <dbReference type="EMBL" id="MPM77655.1"/>
    </source>
</evidence>
<evidence type="ECO:0000259" key="2">
    <source>
        <dbReference type="Pfam" id="PF13439"/>
    </source>
</evidence>
<dbReference type="InterPro" id="IPR001296">
    <property type="entry name" value="Glyco_trans_1"/>
</dbReference>
<evidence type="ECO:0000259" key="1">
    <source>
        <dbReference type="Pfam" id="PF00534"/>
    </source>
</evidence>
<dbReference type="Pfam" id="PF00534">
    <property type="entry name" value="Glycos_transf_1"/>
    <property type="match status" value="1"/>
</dbReference>
<dbReference type="Gene3D" id="3.40.50.2000">
    <property type="entry name" value="Glycogen Phosphorylase B"/>
    <property type="match status" value="2"/>
</dbReference>
<reference evidence="3" key="1">
    <citation type="submission" date="2019-08" db="EMBL/GenBank/DDBJ databases">
        <authorList>
            <person name="Kucharzyk K."/>
            <person name="Murdoch R.W."/>
            <person name="Higgins S."/>
            <person name="Loffler F."/>
        </authorList>
    </citation>
    <scope>NUCLEOTIDE SEQUENCE</scope>
</reference>
<dbReference type="PANTHER" id="PTHR45947:SF3">
    <property type="entry name" value="SULFOQUINOVOSYL TRANSFERASE SQD2"/>
    <property type="match status" value="1"/>
</dbReference>
<dbReference type="SUPFAM" id="SSF53756">
    <property type="entry name" value="UDP-Glycosyltransferase/glycogen phosphorylase"/>
    <property type="match status" value="1"/>
</dbReference>
<accession>A0A645CL42</accession>
<proteinExistence type="predicted"/>
<sequence>MRNIFSYTITRVSVTEEEDIPTYRKSYRNWFYKIPILGKAWYVLNARKLFLRYVKEQGYPDIIHVHSILDAGFAAMNIKNRFSIPYVVTEHSTSFARNLHSQRELKLIRMIADRSNSNIAVSSPFASLLHIKTGKEWTVMPNIVHERFFREIREPGNQLNFRFINICFLSKKKRVDLLINAFSSVFGGNPKIELYIGGTGDQLPELKQLVSNLNLEKQVVFLGALSRNQVMEEVEKADVFVLSSEFETFGVVLIEALALGKPVISTRSGGPEDIVEEYNGLLVPVNNVEALADAMQYMVDNYYKFDQTEIQHRCYKKYSEESVGKALEELYWQVLKQDKTT</sequence>
<dbReference type="GO" id="GO:0016757">
    <property type="term" value="F:glycosyltransferase activity"/>
    <property type="evidence" value="ECO:0007669"/>
    <property type="project" value="UniProtKB-KW"/>
</dbReference>
<dbReference type="AlphaFoldDB" id="A0A645CL42"/>
<gene>
    <name evidence="3" type="primary">bshA_16</name>
    <name evidence="3" type="ORF">SDC9_124663</name>
</gene>
<dbReference type="PANTHER" id="PTHR45947">
    <property type="entry name" value="SULFOQUINOVOSYL TRANSFERASE SQD2"/>
    <property type="match status" value="1"/>
</dbReference>
<dbReference type="EMBL" id="VSSQ01028085">
    <property type="protein sequence ID" value="MPM77655.1"/>
    <property type="molecule type" value="Genomic_DNA"/>
</dbReference>
<protein>
    <submittedName>
        <fullName evidence="3">N-acetyl-alpha-D-glucosaminyl L-malate synthase</fullName>
        <ecNumber evidence="3">2.4.1.-</ecNumber>
    </submittedName>
</protein>
<name>A0A645CL42_9ZZZZ</name>
<organism evidence="3">
    <name type="scientific">bioreactor metagenome</name>
    <dbReference type="NCBI Taxonomy" id="1076179"/>
    <lineage>
        <taxon>unclassified sequences</taxon>
        <taxon>metagenomes</taxon>
        <taxon>ecological metagenomes</taxon>
    </lineage>
</organism>
<dbReference type="EC" id="2.4.1.-" evidence="3"/>
<feature type="domain" description="Glycosyl transferase family 1" evidence="1">
    <location>
        <begin position="168"/>
        <end position="309"/>
    </location>
</feature>
<keyword evidence="3" id="KW-0328">Glycosyltransferase</keyword>
<dbReference type="Pfam" id="PF13439">
    <property type="entry name" value="Glyco_transf_4"/>
    <property type="match status" value="1"/>
</dbReference>
<dbReference type="InterPro" id="IPR028098">
    <property type="entry name" value="Glyco_trans_4-like_N"/>
</dbReference>